<feature type="compositionally biased region" description="Low complexity" evidence="1">
    <location>
        <begin position="142"/>
        <end position="165"/>
    </location>
</feature>
<protein>
    <recommendedName>
        <fullName evidence="4">Colicin import membrane protein</fullName>
    </recommendedName>
</protein>
<comment type="caution">
    <text evidence="2">The sequence shown here is derived from an EMBL/GenBank/DDBJ whole genome shotgun (WGS) entry which is preliminary data.</text>
</comment>
<feature type="compositionally biased region" description="Basic and acidic residues" evidence="1">
    <location>
        <begin position="55"/>
        <end position="66"/>
    </location>
</feature>
<evidence type="ECO:0008006" key="4">
    <source>
        <dbReference type="Google" id="ProtNLM"/>
    </source>
</evidence>
<feature type="compositionally biased region" description="Basic and acidic residues" evidence="1">
    <location>
        <begin position="93"/>
        <end position="127"/>
    </location>
</feature>
<gene>
    <name evidence="2" type="ORF">WCD74_02485</name>
</gene>
<dbReference type="RefSeq" id="WP_337693233.1">
    <property type="nucleotide sequence ID" value="NZ_JBBEGN010000001.1"/>
</dbReference>
<dbReference type="EMBL" id="JBBEGN010000001">
    <property type="protein sequence ID" value="MEJ2866615.1"/>
    <property type="molecule type" value="Genomic_DNA"/>
</dbReference>
<dbReference type="Proteomes" id="UP001385809">
    <property type="component" value="Unassembled WGS sequence"/>
</dbReference>
<feature type="compositionally biased region" description="Low complexity" evidence="1">
    <location>
        <begin position="77"/>
        <end position="92"/>
    </location>
</feature>
<sequence length="186" mass="19349">MSTVEATVSGPLPSTPEAMDAEAARLAGAAGVAAGVARWFDLPHIGPSWTAFTPDQRRSLRDRAARAETTMRSSGPAWADRATTARAQAEAARVAEESRLKADAESRARAEADARRAEAAAREEQRRAAAAARAEQRRTDAEAAATRRAASSSSGTSGSSSSGAGAYPGYTGPRCYAPGGKTWRPC</sequence>
<accession>A0ABU8MH09</accession>
<evidence type="ECO:0000256" key="1">
    <source>
        <dbReference type="SAM" id="MobiDB-lite"/>
    </source>
</evidence>
<name>A0ABU8MH09_9PSEU</name>
<proteinExistence type="predicted"/>
<keyword evidence="3" id="KW-1185">Reference proteome</keyword>
<evidence type="ECO:0000313" key="2">
    <source>
        <dbReference type="EMBL" id="MEJ2866615.1"/>
    </source>
</evidence>
<feature type="region of interest" description="Disordered" evidence="1">
    <location>
        <begin position="51"/>
        <end position="186"/>
    </location>
</feature>
<evidence type="ECO:0000313" key="3">
    <source>
        <dbReference type="Proteomes" id="UP001385809"/>
    </source>
</evidence>
<organism evidence="2 3">
    <name type="scientific">Actinomycetospora aurantiaca</name>
    <dbReference type="NCBI Taxonomy" id="3129233"/>
    <lineage>
        <taxon>Bacteria</taxon>
        <taxon>Bacillati</taxon>
        <taxon>Actinomycetota</taxon>
        <taxon>Actinomycetes</taxon>
        <taxon>Pseudonocardiales</taxon>
        <taxon>Pseudonocardiaceae</taxon>
        <taxon>Actinomycetospora</taxon>
    </lineage>
</organism>
<reference evidence="2 3" key="1">
    <citation type="submission" date="2024-03" db="EMBL/GenBank/DDBJ databases">
        <title>Actinomycetospora sp. OC33-EN08, a novel actinomycete isolated from wild orchid (Aerides multiflora).</title>
        <authorList>
            <person name="Suriyachadkun C."/>
        </authorList>
    </citation>
    <scope>NUCLEOTIDE SEQUENCE [LARGE SCALE GENOMIC DNA]</scope>
    <source>
        <strain evidence="2 3">OC33-EN08</strain>
    </source>
</reference>